<dbReference type="Proteomes" id="UP001164929">
    <property type="component" value="Chromosome 12"/>
</dbReference>
<evidence type="ECO:0000313" key="1">
    <source>
        <dbReference type="EMBL" id="KAJ6976618.1"/>
    </source>
</evidence>
<dbReference type="EMBL" id="JAQIZT010000012">
    <property type="protein sequence ID" value="KAJ6976618.1"/>
    <property type="molecule type" value="Genomic_DNA"/>
</dbReference>
<gene>
    <name evidence="1" type="ORF">NC653_028697</name>
</gene>
<protein>
    <submittedName>
        <fullName evidence="1">Uncharacterized protein</fullName>
    </submittedName>
</protein>
<comment type="caution">
    <text evidence="1">The sequence shown here is derived from an EMBL/GenBank/DDBJ whole genome shotgun (WGS) entry which is preliminary data.</text>
</comment>
<sequence>MVFEHPARLHVIGMPRITIPKKIPGQRCRQNQETMKEKKRKEAKLCWQGCRLYDSTRAWGGDIRSRT</sequence>
<organism evidence="1 2">
    <name type="scientific">Populus alba x Populus x berolinensis</name>
    <dbReference type="NCBI Taxonomy" id="444605"/>
    <lineage>
        <taxon>Eukaryota</taxon>
        <taxon>Viridiplantae</taxon>
        <taxon>Streptophyta</taxon>
        <taxon>Embryophyta</taxon>
        <taxon>Tracheophyta</taxon>
        <taxon>Spermatophyta</taxon>
        <taxon>Magnoliopsida</taxon>
        <taxon>eudicotyledons</taxon>
        <taxon>Gunneridae</taxon>
        <taxon>Pentapetalae</taxon>
        <taxon>rosids</taxon>
        <taxon>fabids</taxon>
        <taxon>Malpighiales</taxon>
        <taxon>Salicaceae</taxon>
        <taxon>Saliceae</taxon>
        <taxon>Populus</taxon>
    </lineage>
</organism>
<keyword evidence="2" id="KW-1185">Reference proteome</keyword>
<accession>A0AAD6M0F8</accession>
<name>A0AAD6M0F8_9ROSI</name>
<proteinExistence type="predicted"/>
<evidence type="ECO:0000313" key="2">
    <source>
        <dbReference type="Proteomes" id="UP001164929"/>
    </source>
</evidence>
<dbReference type="AlphaFoldDB" id="A0AAD6M0F8"/>
<reference evidence="1" key="1">
    <citation type="journal article" date="2023" name="Mol. Ecol. Resour.">
        <title>Chromosome-level genome assembly of a triploid poplar Populus alba 'Berolinensis'.</title>
        <authorList>
            <person name="Chen S."/>
            <person name="Yu Y."/>
            <person name="Wang X."/>
            <person name="Wang S."/>
            <person name="Zhang T."/>
            <person name="Zhou Y."/>
            <person name="He R."/>
            <person name="Meng N."/>
            <person name="Wang Y."/>
            <person name="Liu W."/>
            <person name="Liu Z."/>
            <person name="Liu J."/>
            <person name="Guo Q."/>
            <person name="Huang H."/>
            <person name="Sederoff R.R."/>
            <person name="Wang G."/>
            <person name="Qu G."/>
            <person name="Chen S."/>
        </authorList>
    </citation>
    <scope>NUCLEOTIDE SEQUENCE</scope>
    <source>
        <strain evidence="1">SC-2020</strain>
    </source>
</reference>